<accession>A0AAD1V7K4</accession>
<dbReference type="InterPro" id="IPR046342">
    <property type="entry name" value="CBS_dom_sf"/>
</dbReference>
<dbReference type="AlphaFoldDB" id="A0AAD1V7K4"/>
<dbReference type="Proteomes" id="UP001153761">
    <property type="component" value="Chromosome"/>
</dbReference>
<protein>
    <recommendedName>
        <fullName evidence="3">CBS domain-containing protein</fullName>
    </recommendedName>
</protein>
<reference evidence="4" key="1">
    <citation type="submission" date="2020-09" db="EMBL/GenBank/DDBJ databases">
        <authorList>
            <person name="Blom J."/>
        </authorList>
    </citation>
    <scope>NUCLEOTIDE SEQUENCE</scope>
    <source>
        <strain evidence="4">No.66</strain>
    </source>
</reference>
<name>A0AAD1V7K4_PLAAG</name>
<dbReference type="Gene3D" id="3.10.580.10">
    <property type="entry name" value="CBS-domain"/>
    <property type="match status" value="1"/>
</dbReference>
<dbReference type="InterPro" id="IPR051257">
    <property type="entry name" value="Diverse_CBS-Domain"/>
</dbReference>
<dbReference type="PANTHER" id="PTHR43080:SF2">
    <property type="entry name" value="CBS DOMAIN-CONTAINING PROTEIN"/>
    <property type="match status" value="1"/>
</dbReference>
<evidence type="ECO:0000259" key="3">
    <source>
        <dbReference type="PROSITE" id="PS51371"/>
    </source>
</evidence>
<proteinExistence type="predicted"/>
<gene>
    <name evidence="4" type="ORF">PANO66_04254</name>
</gene>
<evidence type="ECO:0000313" key="4">
    <source>
        <dbReference type="EMBL" id="CAD5975000.1"/>
    </source>
</evidence>
<evidence type="ECO:0000313" key="5">
    <source>
        <dbReference type="Proteomes" id="UP001153761"/>
    </source>
</evidence>
<evidence type="ECO:0000256" key="2">
    <source>
        <dbReference type="PROSITE-ProRule" id="PRU00703"/>
    </source>
</evidence>
<dbReference type="PANTHER" id="PTHR43080">
    <property type="entry name" value="CBS DOMAIN-CONTAINING PROTEIN CBSX3, MITOCHONDRIAL"/>
    <property type="match status" value="1"/>
</dbReference>
<organism evidence="4 5">
    <name type="scientific">Planktothrix agardhii</name>
    <name type="common">Oscillatoria agardhii</name>
    <dbReference type="NCBI Taxonomy" id="1160"/>
    <lineage>
        <taxon>Bacteria</taxon>
        <taxon>Bacillati</taxon>
        <taxon>Cyanobacteriota</taxon>
        <taxon>Cyanophyceae</taxon>
        <taxon>Oscillatoriophycideae</taxon>
        <taxon>Oscillatoriales</taxon>
        <taxon>Microcoleaceae</taxon>
        <taxon>Planktothrix</taxon>
    </lineage>
</organism>
<dbReference type="CDD" id="cd04620">
    <property type="entry name" value="CBS_two-component_sensor_histidine_kinase_repeat1"/>
    <property type="match status" value="1"/>
</dbReference>
<feature type="domain" description="CBS" evidence="3">
    <location>
        <begin position="108"/>
        <end position="150"/>
    </location>
</feature>
<evidence type="ECO:0000256" key="1">
    <source>
        <dbReference type="ARBA" id="ARBA00023122"/>
    </source>
</evidence>
<dbReference type="RefSeq" id="WP_227397750.1">
    <property type="nucleotide sequence ID" value="NZ_JBAVBW010000098.1"/>
</dbReference>
<dbReference type="Pfam" id="PF00571">
    <property type="entry name" value="CBS"/>
    <property type="match status" value="2"/>
</dbReference>
<sequence length="150" mass="16580">MLTSLTSLTSASAITQTEPTSAIVGNPLIVAPDTAVRDAISQMSGLHTVCSMSTIGNNRPEELHLEARSSCVLIAENQKLLGILTERDVVRLSTEKRSLESLIVREVMAHPVVTLYESAFTDLFFAINLLKQHRIRHLPILNDQDQIVKY</sequence>
<dbReference type="PROSITE" id="PS51371">
    <property type="entry name" value="CBS"/>
    <property type="match status" value="1"/>
</dbReference>
<dbReference type="SUPFAM" id="SSF54631">
    <property type="entry name" value="CBS-domain pair"/>
    <property type="match status" value="1"/>
</dbReference>
<keyword evidence="1 2" id="KW-0129">CBS domain</keyword>
<dbReference type="InterPro" id="IPR000644">
    <property type="entry name" value="CBS_dom"/>
</dbReference>
<dbReference type="EMBL" id="LR882963">
    <property type="protein sequence ID" value="CAD5975000.1"/>
    <property type="molecule type" value="Genomic_DNA"/>
</dbReference>